<keyword evidence="2" id="KW-1185">Reference proteome</keyword>
<reference evidence="1 2" key="2">
    <citation type="journal article" date="2014" name="Stand. Genomic Sci.">
        <title>An updated genome annotation for the model marine bacterium Ruegeria pomeroyi DSS-3.</title>
        <authorList>
            <person name="Rivers A.R."/>
            <person name="Smith C.B."/>
            <person name="Moran M.A."/>
        </authorList>
    </citation>
    <scope>GENOME REANNOTATION</scope>
    <source>
        <strain evidence="2">ATCC 700808 / DSM 15171 / DSS-3</strain>
    </source>
</reference>
<evidence type="ECO:0000313" key="1">
    <source>
        <dbReference type="EMBL" id="AAV94064.1"/>
    </source>
</evidence>
<sequence>MHLPHSGYELRDMVSRGWLAYRADQFSLPRYRDCVMAQSTLHFRSLVTLPHALADILAGIFDALVRVGEANAKIRQINALSALSDAELAERGLRRADIIRRVLSDRV</sequence>
<name>Q5LVE3_RUEPO</name>
<proteinExistence type="predicted"/>
<dbReference type="eggNOG" id="ENOG50332KP">
    <property type="taxonomic scope" value="Bacteria"/>
</dbReference>
<dbReference type="EMBL" id="CP000031">
    <property type="protein sequence ID" value="AAV94064.1"/>
    <property type="molecule type" value="Genomic_DNA"/>
</dbReference>
<accession>Q5LVE3</accession>
<dbReference type="PaxDb" id="246200-SPO0759"/>
<evidence type="ECO:0000313" key="2">
    <source>
        <dbReference type="Proteomes" id="UP000001023"/>
    </source>
</evidence>
<protein>
    <recommendedName>
        <fullName evidence="3">DUF1127 domain-containing protein</fullName>
    </recommendedName>
</protein>
<dbReference type="STRING" id="246200.SPO0759"/>
<dbReference type="KEGG" id="sil:SPO0759"/>
<dbReference type="Proteomes" id="UP000001023">
    <property type="component" value="Chromosome"/>
</dbReference>
<dbReference type="AlphaFoldDB" id="Q5LVE3"/>
<dbReference type="HOGENOM" id="CLU_2208140_0_0_5"/>
<evidence type="ECO:0008006" key="3">
    <source>
        <dbReference type="Google" id="ProtNLM"/>
    </source>
</evidence>
<organism evidence="1 2">
    <name type="scientific">Ruegeria pomeroyi (strain ATCC 700808 / DSM 15171 / DSS-3)</name>
    <name type="common">Silicibacter pomeroyi</name>
    <dbReference type="NCBI Taxonomy" id="246200"/>
    <lineage>
        <taxon>Bacteria</taxon>
        <taxon>Pseudomonadati</taxon>
        <taxon>Pseudomonadota</taxon>
        <taxon>Alphaproteobacteria</taxon>
        <taxon>Rhodobacterales</taxon>
        <taxon>Roseobacteraceae</taxon>
        <taxon>Ruegeria</taxon>
    </lineage>
</organism>
<reference evidence="1 2" key="1">
    <citation type="journal article" date="2004" name="Nature">
        <title>Genome sequence of Silicibacter pomeroyi reveals adaptations to the marine environment.</title>
        <authorList>
            <person name="Moran M.A."/>
            <person name="Buchan A."/>
            <person name="Gonzalez J.M."/>
            <person name="Heidelberg J.F."/>
            <person name="Whitman W.B."/>
            <person name="Kiene R.P."/>
            <person name="Henriksen J.R."/>
            <person name="King G.M."/>
            <person name="Belas R."/>
            <person name="Fuqua C."/>
            <person name="Brinkac L."/>
            <person name="Lewis M."/>
            <person name="Johri S."/>
            <person name="Weaver B."/>
            <person name="Pai G."/>
            <person name="Eisen J.A."/>
            <person name="Rahe E."/>
            <person name="Sheldon W.M."/>
            <person name="Ye W."/>
            <person name="Miller T.R."/>
            <person name="Carlton J."/>
            <person name="Rasko D.A."/>
            <person name="Paulsen I.T."/>
            <person name="Ren Q."/>
            <person name="Daugherty S.C."/>
            <person name="Deboy R.T."/>
            <person name="Dodson R.J."/>
            <person name="Durkin A.S."/>
            <person name="Madupu R."/>
            <person name="Nelson W.C."/>
            <person name="Sullivan S.A."/>
            <person name="Rosovitz M.J."/>
            <person name="Haft D.H."/>
            <person name="Selengut J."/>
            <person name="Ward N."/>
        </authorList>
    </citation>
    <scope>NUCLEOTIDE SEQUENCE [LARGE SCALE GENOMIC DNA]</scope>
    <source>
        <strain evidence="2">ATCC 700808 / DSM 15171 / DSS-3</strain>
    </source>
</reference>
<gene>
    <name evidence="1" type="ordered locus">SPO0759</name>
</gene>